<evidence type="ECO:0000313" key="11">
    <source>
        <dbReference type="Proteomes" id="UP001054837"/>
    </source>
</evidence>
<dbReference type="SMART" id="SM00645">
    <property type="entry name" value="Pept_C1"/>
    <property type="match status" value="1"/>
</dbReference>
<dbReference type="InterPro" id="IPR000668">
    <property type="entry name" value="Peptidase_C1A_C"/>
</dbReference>
<dbReference type="InterPro" id="IPR039417">
    <property type="entry name" value="Peptidase_C1A_papain-like"/>
</dbReference>
<feature type="chain" id="PRO_5043495435" evidence="7">
    <location>
        <begin position="16"/>
        <end position="327"/>
    </location>
</feature>
<dbReference type="PROSITE" id="PS00640">
    <property type="entry name" value="THIOL_PROTEASE_ASN"/>
    <property type="match status" value="1"/>
</dbReference>
<comment type="similarity">
    <text evidence="1">Belongs to the peptidase C1 family.</text>
</comment>
<keyword evidence="3" id="KW-0378">Hydrolase</keyword>
<dbReference type="Gene3D" id="3.90.70.10">
    <property type="entry name" value="Cysteine proteinases"/>
    <property type="match status" value="1"/>
</dbReference>
<dbReference type="Proteomes" id="UP001054837">
    <property type="component" value="Unassembled WGS sequence"/>
</dbReference>
<dbReference type="PROSITE" id="PS00639">
    <property type="entry name" value="THIOL_PROTEASE_HIS"/>
    <property type="match status" value="1"/>
</dbReference>
<dbReference type="AlphaFoldDB" id="A0AAV4TGA5"/>
<feature type="domain" description="Peptidase C1A papain C-terminal" evidence="8">
    <location>
        <begin position="115"/>
        <end position="326"/>
    </location>
</feature>
<evidence type="ECO:0000256" key="3">
    <source>
        <dbReference type="ARBA" id="ARBA00022801"/>
    </source>
</evidence>
<gene>
    <name evidence="10" type="ORF">CDAR_536961</name>
</gene>
<evidence type="ECO:0000256" key="2">
    <source>
        <dbReference type="ARBA" id="ARBA00022670"/>
    </source>
</evidence>
<feature type="signal peptide" evidence="7">
    <location>
        <begin position="1"/>
        <end position="15"/>
    </location>
</feature>
<sequence>MNFIVFFALIGVVSCFPSLFDADLDPHWKEFKQTFGKSYSKDEEFKRRIIWENKIKWIVKHNLQADLGFHSYHMGINKYSDLTYEEFTRTMMGYRSGNLSESIASHWLPLSNIQIPDTVDWRAQDYVTPIKDQESCGSCWAFSTTGSLEGQHKKKTGYLVSLSEQNLVDCVTENDGCGGGWMDTAFQYIKNNNGIDTEASYPYKGIDDTCHFNPANVGATCTGYVDVGPDESSLQQAVATIGPISVAIETNDRFINYKGGIFDDPTCGGSLLDHAVLIVGYGTEGGQDYWLVKNSWGVSWGLGGYVKMSRNKSNQCGIASKASYPLV</sequence>
<evidence type="ECO:0000256" key="6">
    <source>
        <dbReference type="ARBA" id="ARBA00023157"/>
    </source>
</evidence>
<keyword evidence="2" id="KW-0645">Protease</keyword>
<dbReference type="InterPro" id="IPR025660">
    <property type="entry name" value="Pept_his_AS"/>
</dbReference>
<dbReference type="Pfam" id="PF08246">
    <property type="entry name" value="Inhibitor_I29"/>
    <property type="match status" value="1"/>
</dbReference>
<dbReference type="Pfam" id="PF00112">
    <property type="entry name" value="Peptidase_C1"/>
    <property type="match status" value="1"/>
</dbReference>
<organism evidence="10 11">
    <name type="scientific">Caerostris darwini</name>
    <dbReference type="NCBI Taxonomy" id="1538125"/>
    <lineage>
        <taxon>Eukaryota</taxon>
        <taxon>Metazoa</taxon>
        <taxon>Ecdysozoa</taxon>
        <taxon>Arthropoda</taxon>
        <taxon>Chelicerata</taxon>
        <taxon>Arachnida</taxon>
        <taxon>Araneae</taxon>
        <taxon>Araneomorphae</taxon>
        <taxon>Entelegynae</taxon>
        <taxon>Araneoidea</taxon>
        <taxon>Araneidae</taxon>
        <taxon>Caerostris</taxon>
    </lineage>
</organism>
<accession>A0AAV4TGA5</accession>
<name>A0AAV4TGA5_9ARAC</name>
<reference evidence="10 11" key="1">
    <citation type="submission" date="2021-06" db="EMBL/GenBank/DDBJ databases">
        <title>Caerostris darwini draft genome.</title>
        <authorList>
            <person name="Kono N."/>
            <person name="Arakawa K."/>
        </authorList>
    </citation>
    <scope>NUCLEOTIDE SEQUENCE [LARGE SCALE GENOMIC DNA]</scope>
</reference>
<dbReference type="PANTHER" id="PTHR12411">
    <property type="entry name" value="CYSTEINE PROTEASE FAMILY C1-RELATED"/>
    <property type="match status" value="1"/>
</dbReference>
<evidence type="ECO:0000259" key="8">
    <source>
        <dbReference type="SMART" id="SM00645"/>
    </source>
</evidence>
<dbReference type="InterPro" id="IPR038765">
    <property type="entry name" value="Papain-like_cys_pep_sf"/>
</dbReference>
<evidence type="ECO:0000256" key="7">
    <source>
        <dbReference type="SAM" id="SignalP"/>
    </source>
</evidence>
<protein>
    <submittedName>
        <fullName evidence="10">Cathepsin L</fullName>
    </submittedName>
</protein>
<proteinExistence type="inferred from homology"/>
<evidence type="ECO:0000313" key="10">
    <source>
        <dbReference type="EMBL" id="GIY44456.1"/>
    </source>
</evidence>
<keyword evidence="11" id="KW-1185">Reference proteome</keyword>
<evidence type="ECO:0000256" key="1">
    <source>
        <dbReference type="ARBA" id="ARBA00008455"/>
    </source>
</evidence>
<dbReference type="SMART" id="SM00848">
    <property type="entry name" value="Inhibitor_I29"/>
    <property type="match status" value="1"/>
</dbReference>
<keyword evidence="7" id="KW-0732">Signal</keyword>
<dbReference type="PROSITE" id="PS00139">
    <property type="entry name" value="THIOL_PROTEASE_CYS"/>
    <property type="match status" value="1"/>
</dbReference>
<dbReference type="GO" id="GO:0008234">
    <property type="term" value="F:cysteine-type peptidase activity"/>
    <property type="evidence" value="ECO:0007669"/>
    <property type="project" value="UniProtKB-KW"/>
</dbReference>
<dbReference type="InterPro" id="IPR025661">
    <property type="entry name" value="Pept_asp_AS"/>
</dbReference>
<evidence type="ECO:0000256" key="4">
    <source>
        <dbReference type="ARBA" id="ARBA00022807"/>
    </source>
</evidence>
<dbReference type="InterPro" id="IPR000169">
    <property type="entry name" value="Pept_cys_AS"/>
</dbReference>
<evidence type="ECO:0000256" key="5">
    <source>
        <dbReference type="ARBA" id="ARBA00023145"/>
    </source>
</evidence>
<feature type="domain" description="Cathepsin propeptide inhibitor" evidence="9">
    <location>
        <begin position="28"/>
        <end position="87"/>
    </location>
</feature>
<keyword evidence="4" id="KW-0788">Thiol protease</keyword>
<dbReference type="PRINTS" id="PR00705">
    <property type="entry name" value="PAPAIN"/>
</dbReference>
<dbReference type="InterPro" id="IPR013128">
    <property type="entry name" value="Peptidase_C1A"/>
</dbReference>
<evidence type="ECO:0000259" key="9">
    <source>
        <dbReference type="SMART" id="SM00848"/>
    </source>
</evidence>
<dbReference type="InterPro" id="IPR013201">
    <property type="entry name" value="Prot_inhib_I29"/>
</dbReference>
<comment type="caution">
    <text evidence="10">The sequence shown here is derived from an EMBL/GenBank/DDBJ whole genome shotgun (WGS) entry which is preliminary data.</text>
</comment>
<keyword evidence="5" id="KW-0865">Zymogen</keyword>
<dbReference type="SUPFAM" id="SSF54001">
    <property type="entry name" value="Cysteine proteinases"/>
    <property type="match status" value="1"/>
</dbReference>
<dbReference type="EMBL" id="BPLQ01009518">
    <property type="protein sequence ID" value="GIY44456.1"/>
    <property type="molecule type" value="Genomic_DNA"/>
</dbReference>
<keyword evidence="6" id="KW-1015">Disulfide bond</keyword>
<dbReference type="FunFam" id="3.90.70.10:FF:000006">
    <property type="entry name" value="Cathepsin S"/>
    <property type="match status" value="1"/>
</dbReference>
<dbReference type="CDD" id="cd02248">
    <property type="entry name" value="Peptidase_C1A"/>
    <property type="match status" value="1"/>
</dbReference>
<dbReference type="GO" id="GO:0006508">
    <property type="term" value="P:proteolysis"/>
    <property type="evidence" value="ECO:0007669"/>
    <property type="project" value="UniProtKB-KW"/>
</dbReference>